<dbReference type="InterPro" id="IPR005151">
    <property type="entry name" value="Tail-specific_protease"/>
</dbReference>
<evidence type="ECO:0000313" key="3">
    <source>
        <dbReference type="Proteomes" id="UP000288279"/>
    </source>
</evidence>
<dbReference type="SUPFAM" id="SSF52096">
    <property type="entry name" value="ClpP/crotonase"/>
    <property type="match status" value="1"/>
</dbReference>
<dbReference type="InterPro" id="IPR029045">
    <property type="entry name" value="ClpP/crotonase-like_dom_sf"/>
</dbReference>
<protein>
    <recommendedName>
        <fullName evidence="1">Tail specific protease domain-containing protein</fullName>
    </recommendedName>
</protein>
<reference evidence="2 3" key="1">
    <citation type="journal article" date="2011" name="Front. Microbiol.">
        <title>Genomic signatures of strain selection and enhancement in Bacillus atrophaeus var. globigii, a historical biowarfare simulant.</title>
        <authorList>
            <person name="Gibbons H.S."/>
            <person name="Broomall S.M."/>
            <person name="McNew L.A."/>
            <person name="Daligault H."/>
            <person name="Chapman C."/>
            <person name="Bruce D."/>
            <person name="Karavis M."/>
            <person name="Krepps M."/>
            <person name="McGregor P.A."/>
            <person name="Hong C."/>
            <person name="Park K.H."/>
            <person name="Akmal A."/>
            <person name="Feldman A."/>
            <person name="Lin J.S."/>
            <person name="Chang W.E."/>
            <person name="Higgs B.W."/>
            <person name="Demirev P."/>
            <person name="Lindquist J."/>
            <person name="Liem A."/>
            <person name="Fochler E."/>
            <person name="Read T.D."/>
            <person name="Tapia R."/>
            <person name="Johnson S."/>
            <person name="Bishop-Lilly K.A."/>
            <person name="Detter C."/>
            <person name="Han C."/>
            <person name="Sozhamannan S."/>
            <person name="Rosenzweig C.N."/>
            <person name="Skowronski E.W."/>
        </authorList>
    </citation>
    <scope>NUCLEOTIDE SEQUENCE [LARGE SCALE GENOMIC DNA]</scope>
    <source>
        <strain evidence="2 3">PIT1</strain>
    </source>
</reference>
<evidence type="ECO:0000259" key="1">
    <source>
        <dbReference type="Pfam" id="PF03572"/>
    </source>
</evidence>
<comment type="caution">
    <text evidence="2">The sequence shown here is derived from an EMBL/GenBank/DDBJ whole genome shotgun (WGS) entry which is preliminary data.</text>
</comment>
<dbReference type="Pfam" id="PF03572">
    <property type="entry name" value="Peptidase_S41"/>
    <property type="match status" value="1"/>
</dbReference>
<dbReference type="GO" id="GO:0030288">
    <property type="term" value="C:outer membrane-bounded periplasmic space"/>
    <property type="evidence" value="ECO:0007669"/>
    <property type="project" value="TreeGrafter"/>
</dbReference>
<dbReference type="AlphaFoldDB" id="A0A432ZED1"/>
<dbReference type="GO" id="GO:0008236">
    <property type="term" value="F:serine-type peptidase activity"/>
    <property type="evidence" value="ECO:0007669"/>
    <property type="project" value="InterPro"/>
</dbReference>
<dbReference type="PANTHER" id="PTHR32060:SF30">
    <property type="entry name" value="CARBOXY-TERMINAL PROCESSING PROTEASE CTPA"/>
    <property type="match status" value="1"/>
</dbReference>
<organism evidence="2 3">
    <name type="scientific">Pseudidiomarina taiwanensis</name>
    <dbReference type="NCBI Taxonomy" id="337250"/>
    <lineage>
        <taxon>Bacteria</taxon>
        <taxon>Pseudomonadati</taxon>
        <taxon>Pseudomonadota</taxon>
        <taxon>Gammaproteobacteria</taxon>
        <taxon>Alteromonadales</taxon>
        <taxon>Idiomarinaceae</taxon>
        <taxon>Pseudidiomarina</taxon>
    </lineage>
</organism>
<proteinExistence type="predicted"/>
<dbReference type="GO" id="GO:0007165">
    <property type="term" value="P:signal transduction"/>
    <property type="evidence" value="ECO:0007669"/>
    <property type="project" value="TreeGrafter"/>
</dbReference>
<name>A0A432ZED1_9GAMM</name>
<accession>A0A432ZED1</accession>
<dbReference type="GO" id="GO:0006508">
    <property type="term" value="P:proteolysis"/>
    <property type="evidence" value="ECO:0007669"/>
    <property type="project" value="InterPro"/>
</dbReference>
<dbReference type="Proteomes" id="UP000288279">
    <property type="component" value="Unassembled WGS sequence"/>
</dbReference>
<dbReference type="Gene3D" id="3.90.226.10">
    <property type="entry name" value="2-enoyl-CoA Hydratase, Chain A, domain 1"/>
    <property type="match status" value="1"/>
</dbReference>
<gene>
    <name evidence="2" type="ORF">CWI83_08150</name>
</gene>
<keyword evidence="3" id="KW-1185">Reference proteome</keyword>
<dbReference type="GO" id="GO:0004175">
    <property type="term" value="F:endopeptidase activity"/>
    <property type="evidence" value="ECO:0007669"/>
    <property type="project" value="TreeGrafter"/>
</dbReference>
<feature type="domain" description="Tail specific protease" evidence="1">
    <location>
        <begin position="76"/>
        <end position="266"/>
    </location>
</feature>
<sequence length="292" mass="31809">MRVNVRTLFAFYPNLRQPTLSYAQQSSGEAPKAVELPRDYRIAAGAIGYLKPGPFSNIYAEDSSQTWNTEEFFGLIDEAFSAFKAAQIEKLVIDLRNNPGGTNSFSDYMLGYFVDQPFRFAADFRVKVSSFAEAANQARLAADEPADSINAQLAAIYTSHDEGEIVSFPLQDSQPLPLAQRLAIDPAKVFVIVDRYSYSNAVSVAAIVQDYGFGMIIGEPTADLATTYASMESFTLSRTGIEVGFPKAHIIRPNGDEEAAGVTPDHVLGCFAETSNAAQRLACALEFVAKQP</sequence>
<dbReference type="EMBL" id="PIQG01000004">
    <property type="protein sequence ID" value="RUO76327.1"/>
    <property type="molecule type" value="Genomic_DNA"/>
</dbReference>
<dbReference type="PANTHER" id="PTHR32060">
    <property type="entry name" value="TAIL-SPECIFIC PROTEASE"/>
    <property type="match status" value="1"/>
</dbReference>
<evidence type="ECO:0000313" key="2">
    <source>
        <dbReference type="EMBL" id="RUO76327.1"/>
    </source>
</evidence>